<accession>A0A6J5LF33</accession>
<organism evidence="1">
    <name type="scientific">uncultured Caudovirales phage</name>
    <dbReference type="NCBI Taxonomy" id="2100421"/>
    <lineage>
        <taxon>Viruses</taxon>
        <taxon>Duplodnaviria</taxon>
        <taxon>Heunggongvirae</taxon>
        <taxon>Uroviricota</taxon>
        <taxon>Caudoviricetes</taxon>
        <taxon>Peduoviridae</taxon>
        <taxon>Maltschvirus</taxon>
        <taxon>Maltschvirus maltsch</taxon>
    </lineage>
</organism>
<protein>
    <submittedName>
        <fullName evidence="1">Uncharacterized protein</fullName>
    </submittedName>
</protein>
<reference evidence="1" key="1">
    <citation type="submission" date="2020-04" db="EMBL/GenBank/DDBJ databases">
        <authorList>
            <person name="Chiriac C."/>
            <person name="Salcher M."/>
            <person name="Ghai R."/>
            <person name="Kavagutti S V."/>
        </authorList>
    </citation>
    <scope>NUCLEOTIDE SEQUENCE</scope>
</reference>
<name>A0A6J5LF33_9CAUD</name>
<proteinExistence type="predicted"/>
<gene>
    <name evidence="1" type="ORF">UFOVP250_111</name>
</gene>
<sequence length="34" mass="4086">MTTEQLHIELMDDNTPGWRRCEIVIQLWKKNATN</sequence>
<evidence type="ECO:0000313" key="1">
    <source>
        <dbReference type="EMBL" id="CAB4133298.1"/>
    </source>
</evidence>
<dbReference type="EMBL" id="LR796270">
    <property type="protein sequence ID" value="CAB4133298.1"/>
    <property type="molecule type" value="Genomic_DNA"/>
</dbReference>